<sequence>MNTATAAGASSCPTAGPGQIGDLHSEWILVGWEKHPGDGPFDFRAKLGKFYDFTGPNVVLYDDFEPQHRVARSASEYGTFWTAPFTAMRSARHRVMDGPDVIAGSDLATSTLEFAARLEAADRAITGIRTRSSLVWQCTAQGWKIVREHNSTRRVDQDEIDSLIPG</sequence>
<gene>
    <name evidence="1" type="ORF">G7026_00275</name>
</gene>
<proteinExistence type="predicted"/>
<dbReference type="InterPro" id="IPR032710">
    <property type="entry name" value="NTF2-like_dom_sf"/>
</dbReference>
<protein>
    <submittedName>
        <fullName evidence="1">SnoaL-like domain-containing protein</fullName>
    </submittedName>
</protein>
<name>A0ABR5YV32_9GAMM</name>
<dbReference type="Gene3D" id="3.10.450.50">
    <property type="match status" value="1"/>
</dbReference>
<evidence type="ECO:0000313" key="2">
    <source>
        <dbReference type="Proteomes" id="UP000786387"/>
    </source>
</evidence>
<comment type="caution">
    <text evidence="1">The sequence shown here is derived from an EMBL/GenBank/DDBJ whole genome shotgun (WGS) entry which is preliminary data.</text>
</comment>
<reference evidence="1 2" key="1">
    <citation type="submission" date="2020-02" db="EMBL/GenBank/DDBJ databases">
        <title>Synteny-based analysis reveals conserved mechanism for high triclosan tolerance in Pseudomonas, as well as instances of horizontal transfer.</title>
        <authorList>
            <person name="Mcfarland A.G."/>
            <person name="Bertucci H.K."/>
            <person name="Litmann E."/>
            <person name="Shen J."/>
            <person name="Huttenhower C."/>
            <person name="Hartmann E.M."/>
        </authorList>
    </citation>
    <scope>NUCLEOTIDE SEQUENCE [LARGE SCALE GENOMIC DNA]</scope>
    <source>
        <strain evidence="1 2">115A1</strain>
    </source>
</reference>
<dbReference type="Proteomes" id="UP000786387">
    <property type="component" value="Unassembled WGS sequence"/>
</dbReference>
<accession>A0ABR5YV32</accession>
<organism evidence="1 2">
    <name type="scientific">Stutzerimonas azotifigens</name>
    <dbReference type="NCBI Taxonomy" id="291995"/>
    <lineage>
        <taxon>Bacteria</taxon>
        <taxon>Pseudomonadati</taxon>
        <taxon>Pseudomonadota</taxon>
        <taxon>Gammaproteobacteria</taxon>
        <taxon>Pseudomonadales</taxon>
        <taxon>Pseudomonadaceae</taxon>
        <taxon>Stutzerimonas</taxon>
    </lineage>
</organism>
<keyword evidence="2" id="KW-1185">Reference proteome</keyword>
<evidence type="ECO:0000313" key="1">
    <source>
        <dbReference type="EMBL" id="MBA1271778.1"/>
    </source>
</evidence>
<dbReference type="SUPFAM" id="SSF54427">
    <property type="entry name" value="NTF2-like"/>
    <property type="match status" value="1"/>
</dbReference>
<dbReference type="EMBL" id="JAAMRF010000001">
    <property type="protein sequence ID" value="MBA1271778.1"/>
    <property type="molecule type" value="Genomic_DNA"/>
</dbReference>